<dbReference type="SUPFAM" id="SSF53223">
    <property type="entry name" value="Aminoacid dehydrogenase-like, N-terminal domain"/>
    <property type="match status" value="1"/>
</dbReference>
<dbReference type="InterPro" id="IPR013708">
    <property type="entry name" value="Shikimate_DH-bd_N"/>
</dbReference>
<dbReference type="InterPro" id="IPR022893">
    <property type="entry name" value="Shikimate_DH_fam"/>
</dbReference>
<keyword evidence="2" id="KW-0057">Aromatic amino acid biosynthesis</keyword>
<feature type="domain" description="Shikimate dehydrogenase substrate binding N-terminal" evidence="3">
    <location>
        <begin position="19"/>
        <end position="102"/>
    </location>
</feature>
<dbReference type="Pfam" id="PF08501">
    <property type="entry name" value="Shikimate_dh_N"/>
    <property type="match status" value="1"/>
</dbReference>
<organism evidence="4 5">
    <name type="scientific">Streptomyces boncukensis</name>
    <dbReference type="NCBI Taxonomy" id="2711219"/>
    <lineage>
        <taxon>Bacteria</taxon>
        <taxon>Bacillati</taxon>
        <taxon>Actinomycetota</taxon>
        <taxon>Actinomycetes</taxon>
        <taxon>Kitasatosporales</taxon>
        <taxon>Streptomycetaceae</taxon>
        <taxon>Streptomyces</taxon>
    </lineage>
</organism>
<dbReference type="Gene3D" id="3.40.50.720">
    <property type="entry name" value="NAD(P)-binding Rossmann-like Domain"/>
    <property type="match status" value="1"/>
</dbReference>
<evidence type="ECO:0000256" key="1">
    <source>
        <dbReference type="ARBA" id="ARBA00004871"/>
    </source>
</evidence>
<dbReference type="GO" id="GO:0009073">
    <property type="term" value="P:aromatic amino acid family biosynthetic process"/>
    <property type="evidence" value="ECO:0007669"/>
    <property type="project" value="UniProtKB-KW"/>
</dbReference>
<dbReference type="GO" id="GO:0004764">
    <property type="term" value="F:shikimate 3-dehydrogenase (NADP+) activity"/>
    <property type="evidence" value="ECO:0007669"/>
    <property type="project" value="InterPro"/>
</dbReference>
<dbReference type="Proteomes" id="UP000477722">
    <property type="component" value="Unassembled WGS sequence"/>
</dbReference>
<dbReference type="GO" id="GO:0005829">
    <property type="term" value="C:cytosol"/>
    <property type="evidence" value="ECO:0007669"/>
    <property type="project" value="TreeGrafter"/>
</dbReference>
<dbReference type="AlphaFoldDB" id="A0A6G4WNP0"/>
<evidence type="ECO:0000313" key="4">
    <source>
        <dbReference type="EMBL" id="NGO66879.1"/>
    </source>
</evidence>
<dbReference type="InterPro" id="IPR046346">
    <property type="entry name" value="Aminoacid_DH-like_N_sf"/>
</dbReference>
<dbReference type="GO" id="GO:0019632">
    <property type="term" value="P:shikimate metabolic process"/>
    <property type="evidence" value="ECO:0007669"/>
    <property type="project" value="TreeGrafter"/>
</dbReference>
<protein>
    <submittedName>
        <fullName evidence="4">Shikimate dehydrogenase</fullName>
    </submittedName>
</protein>
<comment type="caution">
    <text evidence="4">The sequence shown here is derived from an EMBL/GenBank/DDBJ whole genome shotgun (WGS) entry which is preliminary data.</text>
</comment>
<gene>
    <name evidence="4" type="ORF">G5C65_00570</name>
</gene>
<proteinExistence type="predicted"/>
<accession>A0A6G4WNP0</accession>
<keyword evidence="5" id="KW-1185">Reference proteome</keyword>
<dbReference type="SUPFAM" id="SSF51735">
    <property type="entry name" value="NAD(P)-binding Rossmann-fold domains"/>
    <property type="match status" value="1"/>
</dbReference>
<evidence type="ECO:0000259" key="3">
    <source>
        <dbReference type="Pfam" id="PF08501"/>
    </source>
</evidence>
<dbReference type="Gene3D" id="3.40.50.10860">
    <property type="entry name" value="Leucine Dehydrogenase, chain A, domain 1"/>
    <property type="match status" value="1"/>
</dbReference>
<name>A0A6G4WNP0_9ACTN</name>
<dbReference type="GO" id="GO:0050661">
    <property type="term" value="F:NADP binding"/>
    <property type="evidence" value="ECO:0007669"/>
    <property type="project" value="TreeGrafter"/>
</dbReference>
<dbReference type="PANTHER" id="PTHR21089:SF1">
    <property type="entry name" value="BIFUNCTIONAL 3-DEHYDROQUINATE DEHYDRATASE_SHIKIMATE DEHYDROGENASE, CHLOROPLASTIC"/>
    <property type="match status" value="1"/>
</dbReference>
<comment type="pathway">
    <text evidence="1">Metabolic intermediate biosynthesis; chorismate biosynthesis; chorismate from D-erythrose 4-phosphate and phosphoenolpyruvate: step 4/7.</text>
</comment>
<dbReference type="PANTHER" id="PTHR21089">
    <property type="entry name" value="SHIKIMATE DEHYDROGENASE"/>
    <property type="match status" value="1"/>
</dbReference>
<evidence type="ECO:0000256" key="2">
    <source>
        <dbReference type="ARBA" id="ARBA00023141"/>
    </source>
</evidence>
<dbReference type="EMBL" id="JAAKZZ010000002">
    <property type="protein sequence ID" value="NGO66879.1"/>
    <property type="molecule type" value="Genomic_DNA"/>
</dbReference>
<evidence type="ECO:0000313" key="5">
    <source>
        <dbReference type="Proteomes" id="UP000477722"/>
    </source>
</evidence>
<keyword evidence="2" id="KW-0028">Amino-acid biosynthesis</keyword>
<sequence>MTGVAAVPAISGSTRLYAVLGDPVAQVRAPGLVNPLFARLGMDAVLVPARVGRDELADVVRGLGRIASLHGLLVTVPHKAAVCALADTLGPAAALAGSANVLRREPDGRLTAENFDGLGFVRGLEAAGHTVDGRRLTLIGGGGTGSAIAAAALSAGAARVCVHDVDAARLTSLLSRLDERWPGRAHAAGPGDLRTADLAVNATPLGLRAGDPLPFDPSAVRPDAVVVDIVMEPHDTALLRRAAREGRRVHHGIHMLEQQVSCYREFFDWPQPDPRGASR</sequence>
<reference evidence="4 5" key="1">
    <citation type="submission" date="2020-02" db="EMBL/GenBank/DDBJ databases">
        <title>Whole-genome analyses of novel actinobacteria.</title>
        <authorList>
            <person name="Sahin N."/>
            <person name="Tatar D."/>
        </authorList>
    </citation>
    <scope>NUCLEOTIDE SEQUENCE [LARGE SCALE GENOMIC DNA]</scope>
    <source>
        <strain evidence="4 5">SB3404</strain>
    </source>
</reference>
<dbReference type="RefSeq" id="WP_165296551.1">
    <property type="nucleotide sequence ID" value="NZ_JAAKZZ010000002.1"/>
</dbReference>
<dbReference type="InterPro" id="IPR036291">
    <property type="entry name" value="NAD(P)-bd_dom_sf"/>
</dbReference>
<dbReference type="GO" id="GO:0009423">
    <property type="term" value="P:chorismate biosynthetic process"/>
    <property type="evidence" value="ECO:0007669"/>
    <property type="project" value="TreeGrafter"/>
</dbReference>